<evidence type="ECO:0000256" key="1">
    <source>
        <dbReference type="SAM" id="MobiDB-lite"/>
    </source>
</evidence>
<feature type="compositionally biased region" description="Polar residues" evidence="1">
    <location>
        <begin position="125"/>
        <end position="146"/>
    </location>
</feature>
<dbReference type="Gene3D" id="3.60.10.10">
    <property type="entry name" value="Endonuclease/exonuclease/phosphatase"/>
    <property type="match status" value="1"/>
</dbReference>
<dbReference type="GO" id="GO:0005783">
    <property type="term" value="C:endoplasmic reticulum"/>
    <property type="evidence" value="ECO:0007669"/>
    <property type="project" value="TreeGrafter"/>
</dbReference>
<dbReference type="OrthoDB" id="200415at2759"/>
<name>A0A6A5C5Z8_NAEFO</name>
<dbReference type="VEuPathDB" id="AmoebaDB:NfTy_078410"/>
<dbReference type="Proteomes" id="UP000444721">
    <property type="component" value="Unassembled WGS sequence"/>
</dbReference>
<proteinExistence type="predicted"/>
<sequence>MKSLPQFQCLVSGLNEWMRKEGKTTYKYFVGNANGFYESNAVLSKFKILESSSEQIADDRCMVGLKIDHPHVQFLFLTHLDHVQEKKRMKQMKRGVKFMEEFMQEHHHQDENHASSQDEAIGNMPPQQQKTSNSNTAHPNDNTTNANYILMGDFNSMREDDYTPEFWNKIAKHRIEWGWEPAHTMIAEYLFEGKYSQHDDDYDEFFDRVEDIEEKYKQRNQVSKVDCWKECHPHDLLDDNQIIGSSRLNTRIDYIICNEELKPYLKECDIDEEGATISDHLPVAAIFEFCKSHDNE</sequence>
<dbReference type="RefSeq" id="XP_044565973.1">
    <property type="nucleotide sequence ID" value="XM_044703635.1"/>
</dbReference>
<accession>A0A6A5C5Z8</accession>
<organism evidence="2 3">
    <name type="scientific">Naegleria fowleri</name>
    <name type="common">Brain eating amoeba</name>
    <dbReference type="NCBI Taxonomy" id="5763"/>
    <lineage>
        <taxon>Eukaryota</taxon>
        <taxon>Discoba</taxon>
        <taxon>Heterolobosea</taxon>
        <taxon>Tetramitia</taxon>
        <taxon>Eutetramitia</taxon>
        <taxon>Vahlkampfiidae</taxon>
        <taxon>Naegleria</taxon>
    </lineage>
</organism>
<dbReference type="VEuPathDB" id="AmoebaDB:FDP41_013048"/>
<evidence type="ECO:0008006" key="4">
    <source>
        <dbReference type="Google" id="ProtNLM"/>
    </source>
</evidence>
<feature type="region of interest" description="Disordered" evidence="1">
    <location>
        <begin position="105"/>
        <end position="146"/>
    </location>
</feature>
<gene>
    <name evidence="2" type="ORF">FDP41_013048</name>
</gene>
<dbReference type="GO" id="GO:0016020">
    <property type="term" value="C:membrane"/>
    <property type="evidence" value="ECO:0007669"/>
    <property type="project" value="GOC"/>
</dbReference>
<dbReference type="OMA" id="AKHRIEW"/>
<dbReference type="InterPro" id="IPR051916">
    <property type="entry name" value="GPI-anchor_lipid_remodeler"/>
</dbReference>
<evidence type="ECO:0000313" key="3">
    <source>
        <dbReference type="Proteomes" id="UP000444721"/>
    </source>
</evidence>
<comment type="caution">
    <text evidence="2">The sequence shown here is derived from an EMBL/GenBank/DDBJ whole genome shotgun (WGS) entry which is preliminary data.</text>
</comment>
<evidence type="ECO:0000313" key="2">
    <source>
        <dbReference type="EMBL" id="KAF0981260.1"/>
    </source>
</evidence>
<keyword evidence="3" id="KW-1185">Reference proteome</keyword>
<dbReference type="AlphaFoldDB" id="A0A6A5C5Z8"/>
<dbReference type="VEuPathDB" id="AmoebaDB:NF0099040"/>
<reference evidence="2 3" key="1">
    <citation type="journal article" date="2019" name="Sci. Rep.">
        <title>Nanopore sequencing improves the draft genome of the human pathogenic amoeba Naegleria fowleri.</title>
        <authorList>
            <person name="Liechti N."/>
            <person name="Schurch N."/>
            <person name="Bruggmann R."/>
            <person name="Wittwer M."/>
        </authorList>
    </citation>
    <scope>NUCLEOTIDE SEQUENCE [LARGE SCALE GENOMIC DNA]</scope>
    <source>
        <strain evidence="2 3">ATCC 30894</strain>
    </source>
</reference>
<dbReference type="PANTHER" id="PTHR14859">
    <property type="entry name" value="CALCOFLUOR WHITE HYPERSENSITIVE PROTEIN PRECURSOR"/>
    <property type="match status" value="1"/>
</dbReference>
<protein>
    <recommendedName>
        <fullName evidence="4">Endonuclease/exonuclease/phosphatase domain-containing protein</fullName>
    </recommendedName>
</protein>
<dbReference type="InterPro" id="IPR036691">
    <property type="entry name" value="Endo/exonu/phosph_ase_sf"/>
</dbReference>
<dbReference type="EMBL" id="VFQX01000016">
    <property type="protein sequence ID" value="KAF0981260.1"/>
    <property type="molecule type" value="Genomic_DNA"/>
</dbReference>
<dbReference type="PANTHER" id="PTHR14859:SF1">
    <property type="entry name" value="PGAP2-INTERACTING PROTEIN"/>
    <property type="match status" value="1"/>
</dbReference>
<dbReference type="GeneID" id="68120263"/>
<dbReference type="SUPFAM" id="SSF56219">
    <property type="entry name" value="DNase I-like"/>
    <property type="match status" value="1"/>
</dbReference>
<dbReference type="GO" id="GO:0006506">
    <property type="term" value="P:GPI anchor biosynthetic process"/>
    <property type="evidence" value="ECO:0007669"/>
    <property type="project" value="TreeGrafter"/>
</dbReference>